<protein>
    <submittedName>
        <fullName evidence="5">Protein ALP1-like</fullName>
    </submittedName>
</protein>
<organism evidence="5 6">
    <name type="scientific">Senna tora</name>
    <dbReference type="NCBI Taxonomy" id="362788"/>
    <lineage>
        <taxon>Eukaryota</taxon>
        <taxon>Viridiplantae</taxon>
        <taxon>Streptophyta</taxon>
        <taxon>Embryophyta</taxon>
        <taxon>Tracheophyta</taxon>
        <taxon>Spermatophyta</taxon>
        <taxon>Magnoliopsida</taxon>
        <taxon>eudicotyledons</taxon>
        <taxon>Gunneridae</taxon>
        <taxon>Pentapetalae</taxon>
        <taxon>rosids</taxon>
        <taxon>fabids</taxon>
        <taxon>Fabales</taxon>
        <taxon>Fabaceae</taxon>
        <taxon>Caesalpinioideae</taxon>
        <taxon>Cassia clade</taxon>
        <taxon>Senna</taxon>
    </lineage>
</organism>
<keyword evidence="6" id="KW-1185">Reference proteome</keyword>
<evidence type="ECO:0000259" key="4">
    <source>
        <dbReference type="Pfam" id="PF13359"/>
    </source>
</evidence>
<name>A0A834TQP3_9FABA</name>
<feature type="compositionally biased region" description="Basic and acidic residues" evidence="3">
    <location>
        <begin position="83"/>
        <end position="94"/>
    </location>
</feature>
<feature type="region of interest" description="Disordered" evidence="3">
    <location>
        <begin position="59"/>
        <end position="94"/>
    </location>
</feature>
<evidence type="ECO:0000313" key="6">
    <source>
        <dbReference type="Proteomes" id="UP000634136"/>
    </source>
</evidence>
<dbReference type="EMBL" id="JAAIUW010000008">
    <property type="protein sequence ID" value="KAF7821894.1"/>
    <property type="molecule type" value="Genomic_DNA"/>
</dbReference>
<comment type="cofactor">
    <cofactor evidence="1">
        <name>a divalent metal cation</name>
        <dbReference type="ChEBI" id="CHEBI:60240"/>
    </cofactor>
</comment>
<proteinExistence type="predicted"/>
<dbReference type="OrthoDB" id="1414267at2759"/>
<evidence type="ECO:0000256" key="2">
    <source>
        <dbReference type="ARBA" id="ARBA00022723"/>
    </source>
</evidence>
<dbReference type="GO" id="GO:0046872">
    <property type="term" value="F:metal ion binding"/>
    <property type="evidence" value="ECO:0007669"/>
    <property type="project" value="UniProtKB-KW"/>
</dbReference>
<feature type="domain" description="DDE Tnp4" evidence="4">
    <location>
        <begin position="2"/>
        <end position="47"/>
    </location>
</feature>
<dbReference type="Pfam" id="PF13359">
    <property type="entry name" value="DDE_Tnp_4"/>
    <property type="match status" value="1"/>
</dbReference>
<comment type="caution">
    <text evidence="5">The sequence shown here is derived from an EMBL/GenBank/DDBJ whole genome shotgun (WGS) entry which is preliminary data.</text>
</comment>
<accession>A0A834TQP3</accession>
<gene>
    <name evidence="5" type="ORF">G2W53_027349</name>
</gene>
<evidence type="ECO:0000313" key="5">
    <source>
        <dbReference type="EMBL" id="KAF7821894.1"/>
    </source>
</evidence>
<dbReference type="AlphaFoldDB" id="A0A834TQP3"/>
<evidence type="ECO:0000256" key="1">
    <source>
        <dbReference type="ARBA" id="ARBA00001968"/>
    </source>
</evidence>
<dbReference type="InterPro" id="IPR027806">
    <property type="entry name" value="HARBI1_dom"/>
</dbReference>
<reference evidence="5" key="1">
    <citation type="submission" date="2020-09" db="EMBL/GenBank/DDBJ databases">
        <title>Genome-Enabled Discovery of Anthraquinone Biosynthesis in Senna tora.</title>
        <authorList>
            <person name="Kang S.-H."/>
            <person name="Pandey R.P."/>
            <person name="Lee C.-M."/>
            <person name="Sim J.-S."/>
            <person name="Jeong J.-T."/>
            <person name="Choi B.-S."/>
            <person name="Jung M."/>
            <person name="Ginzburg D."/>
            <person name="Zhao K."/>
            <person name="Won S.Y."/>
            <person name="Oh T.-J."/>
            <person name="Yu Y."/>
            <person name="Kim N.-H."/>
            <person name="Lee O.R."/>
            <person name="Lee T.-H."/>
            <person name="Bashyal P."/>
            <person name="Kim T.-S."/>
            <person name="Lee W.-H."/>
            <person name="Kawkins C."/>
            <person name="Kim C.-K."/>
            <person name="Kim J.S."/>
            <person name="Ahn B.O."/>
            <person name="Rhee S.Y."/>
            <person name="Sohng J.K."/>
        </authorList>
    </citation>
    <scope>NUCLEOTIDE SEQUENCE</scope>
    <source>
        <tissue evidence="5">Leaf</tissue>
    </source>
</reference>
<sequence length="203" mass="23216">MRHSAVQNVIERCFGMLKNRWAILRSPSFYPVKIHNMIVIVCCLLHNLIRRDNAGDPLDNEAENLVPEPAEEPAEVDAPISTGKDRATRGDSRDAEEINDHLDFPQEEANYPSNDVMDGFKEITEPFLHRLDKIVDGMNRIAREKALDEKREALCEALSQVDGLTDDELIREHLRLASDPALMVCFFGLEERLKLRWLQQIIG</sequence>
<dbReference type="Proteomes" id="UP000634136">
    <property type="component" value="Unassembled WGS sequence"/>
</dbReference>
<keyword evidence="2" id="KW-0479">Metal-binding</keyword>
<evidence type="ECO:0000256" key="3">
    <source>
        <dbReference type="SAM" id="MobiDB-lite"/>
    </source>
</evidence>